<evidence type="ECO:0000313" key="3">
    <source>
        <dbReference type="EMBL" id="AVG72807.1"/>
    </source>
</evidence>
<evidence type="ECO:0000259" key="2">
    <source>
        <dbReference type="Pfam" id="PF00961"/>
    </source>
</evidence>
<gene>
    <name evidence="3" type="ORF">THMit_0017</name>
</gene>
<protein>
    <submittedName>
        <fullName evidence="3">Intron-encoded LAGLIDADG endonuclease family protein</fullName>
    </submittedName>
</protein>
<dbReference type="AlphaFoldDB" id="A0A2L2FQ28"/>
<dbReference type="SUPFAM" id="SSF55608">
    <property type="entry name" value="Homing endonucleases"/>
    <property type="match status" value="2"/>
</dbReference>
<keyword evidence="3" id="KW-0540">Nuclease</keyword>
<keyword evidence="3" id="KW-0378">Hydrolase</keyword>
<dbReference type="GO" id="GO:0004519">
    <property type="term" value="F:endonuclease activity"/>
    <property type="evidence" value="ECO:0007669"/>
    <property type="project" value="UniProtKB-KW"/>
</dbReference>
<dbReference type="Pfam" id="PF00961">
    <property type="entry name" value="LAGLIDADG_1"/>
    <property type="match status" value="1"/>
</dbReference>
<feature type="domain" description="Homing endonuclease LAGLIDADG" evidence="2">
    <location>
        <begin position="191"/>
        <end position="246"/>
    </location>
</feature>
<dbReference type="InterPro" id="IPR051289">
    <property type="entry name" value="LAGLIDADG_Endonuclease"/>
</dbReference>
<dbReference type="GO" id="GO:0005739">
    <property type="term" value="C:mitochondrion"/>
    <property type="evidence" value="ECO:0007669"/>
    <property type="project" value="UniProtKB-ARBA"/>
</dbReference>
<evidence type="ECO:0000256" key="1">
    <source>
        <dbReference type="ARBA" id="ARBA00002670"/>
    </source>
</evidence>
<name>A0A2L2FQ28_TRAHI</name>
<reference evidence="3" key="1">
    <citation type="submission" date="2018-01" db="EMBL/GenBank/DDBJ databases">
        <authorList>
            <person name="Gaut B.S."/>
            <person name="Morton B.R."/>
            <person name="Clegg M.T."/>
            <person name="Duvall M.R."/>
        </authorList>
    </citation>
    <scope>NUCLEOTIDE SEQUENCE</scope>
    <source>
        <strain evidence="3">072</strain>
    </source>
</reference>
<dbReference type="EMBL" id="MG775432">
    <property type="protein sequence ID" value="AVG72807.1"/>
    <property type="molecule type" value="Genomic_DNA"/>
</dbReference>
<dbReference type="PANTHER" id="PTHR36181:SF3">
    <property type="entry name" value="INTRON-ENCODED DNA ENDONUCLEASE AI5 BETA"/>
    <property type="match status" value="1"/>
</dbReference>
<keyword evidence="3" id="KW-0496">Mitochondrion</keyword>
<geneLocation type="mitochondrion" evidence="3"/>
<dbReference type="InterPro" id="IPR027434">
    <property type="entry name" value="Homing_endonucl"/>
</dbReference>
<organism evidence="3">
    <name type="scientific">Trametes hirsuta</name>
    <name type="common">White-rot fungus</name>
    <name type="synonym">Coriolus hirsutus</name>
    <dbReference type="NCBI Taxonomy" id="5327"/>
    <lineage>
        <taxon>Eukaryota</taxon>
        <taxon>Fungi</taxon>
        <taxon>Dikarya</taxon>
        <taxon>Basidiomycota</taxon>
        <taxon>Agaricomycotina</taxon>
        <taxon>Agaricomycetes</taxon>
        <taxon>Polyporales</taxon>
        <taxon>Polyporaceae</taxon>
        <taxon>Trametes</taxon>
    </lineage>
</organism>
<proteinExistence type="predicted"/>
<keyword evidence="3" id="KW-0255">Endonuclease</keyword>
<accession>A0A2L2FQ28</accession>
<sequence length="276" mass="31419">MWLYAGITSLSFKYSNYKKVIVTKLKQRSQSAGNFLMTSYVFNERTSETLRHKSNVSENLKKISIHVPTHLRPANELDFGHYLAGLIDGDGHFSSASQLVIVFSELDASLAYFIKEKIGYGNVRKVKNKKAIILVISNRVGILKILNLINGKIRSENKLHQITKNILSNSYFTNLTNFTGNSDLDLNNYWLAGFSDADASFQIKLITRNNKTEVRLNFQIDQKRNDLLILIKTFLGGGIEKVKILIITILLVLVQLRKWLIILINFICFQVSMSIT</sequence>
<dbReference type="PANTHER" id="PTHR36181">
    <property type="entry name" value="INTRON-ENCODED ENDONUCLEASE AI3-RELATED"/>
    <property type="match status" value="1"/>
</dbReference>
<dbReference type="InterPro" id="IPR004860">
    <property type="entry name" value="LAGLIDADG_dom"/>
</dbReference>
<comment type="function">
    <text evidence="1">Mitochondrial DNA endonuclease involved in intron homing.</text>
</comment>
<dbReference type="Gene3D" id="3.10.28.10">
    <property type="entry name" value="Homing endonucleases"/>
    <property type="match status" value="2"/>
</dbReference>